<dbReference type="Gramene" id="rna18366">
    <property type="protein sequence ID" value="RHN69845.1"/>
    <property type="gene ID" value="gene18366"/>
</dbReference>
<dbReference type="Proteomes" id="UP000265566">
    <property type="component" value="Chromosome 3"/>
</dbReference>
<dbReference type="AlphaFoldDB" id="A0A396J0F5"/>
<evidence type="ECO:0000313" key="1">
    <source>
        <dbReference type="EMBL" id="RHN69845.1"/>
    </source>
</evidence>
<organism evidence="1">
    <name type="scientific">Medicago truncatula</name>
    <name type="common">Barrel medic</name>
    <name type="synonym">Medicago tribuloides</name>
    <dbReference type="NCBI Taxonomy" id="3880"/>
    <lineage>
        <taxon>Eukaryota</taxon>
        <taxon>Viridiplantae</taxon>
        <taxon>Streptophyta</taxon>
        <taxon>Embryophyta</taxon>
        <taxon>Tracheophyta</taxon>
        <taxon>Spermatophyta</taxon>
        <taxon>Magnoliopsida</taxon>
        <taxon>eudicotyledons</taxon>
        <taxon>Gunneridae</taxon>
        <taxon>Pentapetalae</taxon>
        <taxon>rosids</taxon>
        <taxon>fabids</taxon>
        <taxon>Fabales</taxon>
        <taxon>Fabaceae</taxon>
        <taxon>Papilionoideae</taxon>
        <taxon>50 kb inversion clade</taxon>
        <taxon>NPAAA clade</taxon>
        <taxon>Hologalegina</taxon>
        <taxon>IRL clade</taxon>
        <taxon>Trifolieae</taxon>
        <taxon>Medicago</taxon>
    </lineage>
</organism>
<protein>
    <submittedName>
        <fullName evidence="1">Uncharacterized protein</fullName>
    </submittedName>
</protein>
<proteinExistence type="predicted"/>
<gene>
    <name evidence="1" type="ORF">MtrunA17_Chr3g0129171</name>
</gene>
<reference evidence="1" key="1">
    <citation type="journal article" date="2018" name="Nat. Plants">
        <title>Whole-genome landscape of Medicago truncatula symbiotic genes.</title>
        <authorList>
            <person name="Pecrix Y."/>
            <person name="Gamas P."/>
            <person name="Carrere S."/>
        </authorList>
    </citation>
    <scope>NUCLEOTIDE SEQUENCE</scope>
    <source>
        <tissue evidence="1">Leaves</tissue>
    </source>
</reference>
<sequence length="44" mass="5271">MGVYLKQAFSPKGYKIKMREFEGENMAYYTVIYVFRDIGWKVGR</sequence>
<comment type="caution">
    <text evidence="1">The sequence shown here is derived from an EMBL/GenBank/DDBJ whole genome shotgun (WGS) entry which is preliminary data.</text>
</comment>
<dbReference type="EMBL" id="PSQE01000003">
    <property type="protein sequence ID" value="RHN69845.1"/>
    <property type="molecule type" value="Genomic_DNA"/>
</dbReference>
<accession>A0A396J0F5</accession>
<name>A0A396J0F5_MEDTR</name>